<evidence type="ECO:0000256" key="4">
    <source>
        <dbReference type="ARBA" id="ARBA00022679"/>
    </source>
</evidence>
<keyword evidence="6" id="KW-0486">Methionine biosynthesis</keyword>
<dbReference type="EMBL" id="JACHGR010000006">
    <property type="protein sequence ID" value="MBB6055965.1"/>
    <property type="molecule type" value="Genomic_DNA"/>
</dbReference>
<dbReference type="EC" id="2.3.1.46" evidence="6"/>
<keyword evidence="9" id="KW-1185">Reference proteome</keyword>
<evidence type="ECO:0000256" key="2">
    <source>
        <dbReference type="ARBA" id="ARBA00022490"/>
    </source>
</evidence>
<organism evidence="8 9">
    <name type="scientific">Tolumonas osonensis</name>
    <dbReference type="NCBI Taxonomy" id="675874"/>
    <lineage>
        <taxon>Bacteria</taxon>
        <taxon>Pseudomonadati</taxon>
        <taxon>Pseudomonadota</taxon>
        <taxon>Gammaproteobacteria</taxon>
        <taxon>Aeromonadales</taxon>
        <taxon>Aeromonadaceae</taxon>
        <taxon>Tolumonas</taxon>
    </lineage>
</organism>
<evidence type="ECO:0000313" key="8">
    <source>
        <dbReference type="EMBL" id="MBB6055965.1"/>
    </source>
</evidence>
<dbReference type="GO" id="GO:0008899">
    <property type="term" value="F:homoserine O-succinyltransferase activity"/>
    <property type="evidence" value="ECO:0007669"/>
    <property type="project" value="UniProtKB-EC"/>
</dbReference>
<dbReference type="FunFam" id="3.40.50.880:FF:000004">
    <property type="entry name" value="Homoserine O-succinyltransferase"/>
    <property type="match status" value="1"/>
</dbReference>
<comment type="subcellular location">
    <subcellularLocation>
        <location evidence="1 6">Cytoplasm</location>
    </subcellularLocation>
</comment>
<comment type="caution">
    <text evidence="6">Lacks conserved residue(s) required for the propagation of feature annotation.</text>
</comment>
<feature type="active site" description="Acyl-thioester intermediate" evidence="6 7">
    <location>
        <position position="142"/>
    </location>
</feature>
<dbReference type="UniPathway" id="UPA00051">
    <property type="reaction ID" value="UER00075"/>
</dbReference>
<evidence type="ECO:0000256" key="3">
    <source>
        <dbReference type="ARBA" id="ARBA00022605"/>
    </source>
</evidence>
<comment type="similarity">
    <text evidence="6">Belongs to the MetA family.</text>
</comment>
<dbReference type="PIRSF" id="PIRSF000450">
    <property type="entry name" value="H_ser_succinyltr"/>
    <property type="match status" value="1"/>
</dbReference>
<feature type="binding site" evidence="6">
    <location>
        <position position="163"/>
    </location>
    <ligand>
        <name>substrate</name>
    </ligand>
</feature>
<dbReference type="PANTHER" id="PTHR20919">
    <property type="entry name" value="HOMOSERINE O-SUCCINYLTRANSFERASE"/>
    <property type="match status" value="1"/>
</dbReference>
<feature type="active site" description="Proton acceptor" evidence="6">
    <location>
        <position position="235"/>
    </location>
</feature>
<accession>A0A841GKW6</accession>
<feature type="site" description="Important for substrate specificity" evidence="6">
    <location>
        <position position="192"/>
    </location>
</feature>
<dbReference type="InterPro" id="IPR029062">
    <property type="entry name" value="Class_I_gatase-like"/>
</dbReference>
<sequence length="315" mass="36395">MPIKIPDQLPAAGVLTEENIFVMTDTRAAHQDIRPLKVLLLNLMPKKIETEIQLMRMLSNSPLQVIVDLLRIDDRESKNTPRIHVETFYQDFDQIKDNKYDGLIITGAPLGLVQFDDVVYWDTLIKIIEWSKKNVTSTLFLCWAAQAALKVLYGLEKQTRDVKLSGVYYHRKLEQQDPLVRGFDDVFLAPHSRYASFEGDFIRANTDLQIFAESDVAGVYLAATKDCRQVFVTGHPEYDAETLHNEYHRDMTAGINPNIPANYYPENNPLNPPYHSWRSHGHLLFSNWLNYYVYQLTPYDLNTLTQGTEELAWEI</sequence>
<evidence type="ECO:0000256" key="7">
    <source>
        <dbReference type="PIRSR" id="PIRSR000450-1"/>
    </source>
</evidence>
<dbReference type="RefSeq" id="WP_188026710.1">
    <property type="nucleotide sequence ID" value="NZ_JACHGR010000006.1"/>
</dbReference>
<dbReference type="Gene3D" id="3.40.50.880">
    <property type="match status" value="1"/>
</dbReference>
<dbReference type="GO" id="GO:0004414">
    <property type="term" value="F:homoserine O-acetyltransferase activity"/>
    <property type="evidence" value="ECO:0007669"/>
    <property type="project" value="UniProtKB-UniRule"/>
</dbReference>
<dbReference type="GO" id="GO:0005737">
    <property type="term" value="C:cytoplasm"/>
    <property type="evidence" value="ECO:0007669"/>
    <property type="project" value="UniProtKB-SubCell"/>
</dbReference>
<proteinExistence type="inferred from homology"/>
<dbReference type="SUPFAM" id="SSF52317">
    <property type="entry name" value="Class I glutamine amidotransferase-like"/>
    <property type="match status" value="1"/>
</dbReference>
<dbReference type="InterPro" id="IPR033752">
    <property type="entry name" value="MetA_family"/>
</dbReference>
<name>A0A841GKW6_9GAMM</name>
<feature type="binding site" evidence="6">
    <location>
        <position position="249"/>
    </location>
    <ligand>
        <name>substrate</name>
    </ligand>
</feature>
<keyword evidence="2 6" id="KW-0963">Cytoplasm</keyword>
<reference evidence="8 9" key="1">
    <citation type="submission" date="2020-08" db="EMBL/GenBank/DDBJ databases">
        <title>Genomic Encyclopedia of Type Strains, Phase IV (KMG-IV): sequencing the most valuable type-strain genomes for metagenomic binning, comparative biology and taxonomic classification.</title>
        <authorList>
            <person name="Goeker M."/>
        </authorList>
    </citation>
    <scope>NUCLEOTIDE SEQUENCE [LARGE SCALE GENOMIC DNA]</scope>
    <source>
        <strain evidence="8 9">DSM 22975</strain>
    </source>
</reference>
<comment type="pathway">
    <text evidence="6">Amino-acid biosynthesis; L-methionine biosynthesis via de novo pathway; O-succinyl-L-homoserine from L-homoserine: step 1/1.</text>
</comment>
<dbReference type="InterPro" id="IPR005697">
    <property type="entry name" value="HST_MetA"/>
</dbReference>
<protein>
    <recommendedName>
        <fullName evidence="6">Homoserine O-succinyltransferase</fullName>
        <shortName evidence="6">HST</shortName>
        <ecNumber evidence="6">2.3.1.46</ecNumber>
    </recommendedName>
    <alternativeName>
        <fullName evidence="6">Homoserine transsuccinylase</fullName>
        <shortName evidence="6">HTS</shortName>
    </alternativeName>
</protein>
<dbReference type="NCBIfam" id="TIGR01001">
    <property type="entry name" value="metA"/>
    <property type="match status" value="1"/>
</dbReference>
<evidence type="ECO:0000313" key="9">
    <source>
        <dbReference type="Proteomes" id="UP000585721"/>
    </source>
</evidence>
<feature type="binding site" evidence="6">
    <location>
        <position position="192"/>
    </location>
    <ligand>
        <name>substrate</name>
    </ligand>
</feature>
<gene>
    <name evidence="6" type="primary">metAS</name>
    <name evidence="8" type="ORF">HNR75_001895</name>
</gene>
<comment type="caution">
    <text evidence="8">The sequence shown here is derived from an EMBL/GenBank/DDBJ whole genome shotgun (WGS) entry which is preliminary data.</text>
</comment>
<feature type="active site" evidence="6">
    <location>
        <position position="237"/>
    </location>
</feature>
<dbReference type="GO" id="GO:0019281">
    <property type="term" value="P:L-methionine biosynthetic process from homoserine via O-succinyl-L-homoserine and cystathionine"/>
    <property type="evidence" value="ECO:0007669"/>
    <property type="project" value="InterPro"/>
</dbReference>
<evidence type="ECO:0000256" key="6">
    <source>
        <dbReference type="HAMAP-Rule" id="MF_00295"/>
    </source>
</evidence>
<dbReference type="AlphaFoldDB" id="A0A841GKW6"/>
<dbReference type="HAMAP" id="MF_00295">
    <property type="entry name" value="MetA_acyltransf"/>
    <property type="match status" value="1"/>
</dbReference>
<evidence type="ECO:0000256" key="1">
    <source>
        <dbReference type="ARBA" id="ARBA00004496"/>
    </source>
</evidence>
<evidence type="ECO:0000256" key="5">
    <source>
        <dbReference type="ARBA" id="ARBA00023315"/>
    </source>
</evidence>
<comment type="catalytic activity">
    <reaction evidence="6">
        <text>L-homoserine + succinyl-CoA = O-succinyl-L-homoserine + CoA</text>
        <dbReference type="Rhea" id="RHEA:22008"/>
        <dbReference type="ChEBI" id="CHEBI:57287"/>
        <dbReference type="ChEBI" id="CHEBI:57292"/>
        <dbReference type="ChEBI" id="CHEBI:57476"/>
        <dbReference type="ChEBI" id="CHEBI:57661"/>
        <dbReference type="EC" id="2.3.1.46"/>
    </reaction>
</comment>
<keyword evidence="4 6" id="KW-0808">Transferase</keyword>
<dbReference type="Proteomes" id="UP000585721">
    <property type="component" value="Unassembled WGS sequence"/>
</dbReference>
<keyword evidence="5 6" id="KW-0012">Acyltransferase</keyword>
<comment type="function">
    <text evidence="6">Transfers a succinyl group from succinyl-CoA to L-homoserine, forming succinyl-L-homoserine.</text>
</comment>
<keyword evidence="3 6" id="KW-0028">Amino-acid biosynthesis</keyword>
<feature type="site" description="Important for acyl-CoA specificity" evidence="6">
    <location>
        <position position="111"/>
    </location>
</feature>
<dbReference type="Pfam" id="PF04204">
    <property type="entry name" value="HTS"/>
    <property type="match status" value="1"/>
</dbReference>
<dbReference type="CDD" id="cd03131">
    <property type="entry name" value="GATase1_HTS"/>
    <property type="match status" value="1"/>
</dbReference>
<dbReference type="PANTHER" id="PTHR20919:SF0">
    <property type="entry name" value="HOMOSERINE O-SUCCINYLTRANSFERASE"/>
    <property type="match status" value="1"/>
</dbReference>